<accession>A0A6C0LR96</accession>
<feature type="transmembrane region" description="Helical" evidence="1">
    <location>
        <begin position="83"/>
        <end position="108"/>
    </location>
</feature>
<feature type="transmembrane region" description="Helical" evidence="1">
    <location>
        <begin position="12"/>
        <end position="34"/>
    </location>
</feature>
<evidence type="ECO:0000256" key="1">
    <source>
        <dbReference type="SAM" id="Phobius"/>
    </source>
</evidence>
<feature type="transmembrane region" description="Helical" evidence="1">
    <location>
        <begin position="120"/>
        <end position="139"/>
    </location>
</feature>
<protein>
    <recommendedName>
        <fullName evidence="3">MARVEL domain-containing protein</fullName>
    </recommendedName>
</protein>
<feature type="transmembrane region" description="Helical" evidence="1">
    <location>
        <begin position="54"/>
        <end position="76"/>
    </location>
</feature>
<proteinExistence type="predicted"/>
<keyword evidence="1" id="KW-0812">Transmembrane</keyword>
<organism evidence="2">
    <name type="scientific">viral metagenome</name>
    <dbReference type="NCBI Taxonomy" id="1070528"/>
    <lineage>
        <taxon>unclassified sequences</taxon>
        <taxon>metagenomes</taxon>
        <taxon>organismal metagenomes</taxon>
    </lineage>
</organism>
<sequence>MKNKNMENKITMTLVICFIVFNAISLAIGIISIVMSMKKNQCDNSNLDLNQWLLIEGVSVAIMSTLSLFFIILYAVYKNNAIFITIIIIIIVNALFDMMWFVIGGSIIFNSDISCVDQGITIIIYASIIWCVISAFYITTSCHIISIKSNNIA</sequence>
<evidence type="ECO:0008006" key="3">
    <source>
        <dbReference type="Google" id="ProtNLM"/>
    </source>
</evidence>
<reference evidence="2" key="1">
    <citation type="journal article" date="2020" name="Nature">
        <title>Giant virus diversity and host interactions through global metagenomics.</title>
        <authorList>
            <person name="Schulz F."/>
            <person name="Roux S."/>
            <person name="Paez-Espino D."/>
            <person name="Jungbluth S."/>
            <person name="Walsh D.A."/>
            <person name="Denef V.J."/>
            <person name="McMahon K.D."/>
            <person name="Konstantinidis K.T."/>
            <person name="Eloe-Fadrosh E.A."/>
            <person name="Kyrpides N.C."/>
            <person name="Woyke T."/>
        </authorList>
    </citation>
    <scope>NUCLEOTIDE SEQUENCE</scope>
    <source>
        <strain evidence="2">GVMAG-S-1014582-52</strain>
    </source>
</reference>
<keyword evidence="1" id="KW-1133">Transmembrane helix</keyword>
<keyword evidence="1" id="KW-0472">Membrane</keyword>
<dbReference type="AlphaFoldDB" id="A0A6C0LR96"/>
<dbReference type="EMBL" id="MN740556">
    <property type="protein sequence ID" value="QHU32943.1"/>
    <property type="molecule type" value="Genomic_DNA"/>
</dbReference>
<name>A0A6C0LR96_9ZZZZ</name>
<evidence type="ECO:0000313" key="2">
    <source>
        <dbReference type="EMBL" id="QHU32943.1"/>
    </source>
</evidence>